<accession>U4LW88</accession>
<protein>
    <submittedName>
        <fullName evidence="4">Similar to Fucose-specific lectin acc. no. P18891</fullName>
    </submittedName>
</protein>
<keyword evidence="3" id="KW-1133">Transmembrane helix</keyword>
<dbReference type="OrthoDB" id="5422002at2759"/>
<keyword evidence="3" id="KW-0472">Membrane</keyword>
<feature type="transmembrane region" description="Helical" evidence="3">
    <location>
        <begin position="66"/>
        <end position="87"/>
    </location>
</feature>
<dbReference type="EMBL" id="HF936048">
    <property type="protein sequence ID" value="CCX33371.1"/>
    <property type="molecule type" value="Genomic_DNA"/>
</dbReference>
<feature type="compositionally biased region" description="Low complexity" evidence="2">
    <location>
        <begin position="92"/>
        <end position="116"/>
    </location>
</feature>
<organism evidence="4 5">
    <name type="scientific">Pyronema omphalodes (strain CBS 100304)</name>
    <name type="common">Pyronema confluens</name>
    <dbReference type="NCBI Taxonomy" id="1076935"/>
    <lineage>
        <taxon>Eukaryota</taxon>
        <taxon>Fungi</taxon>
        <taxon>Dikarya</taxon>
        <taxon>Ascomycota</taxon>
        <taxon>Pezizomycotina</taxon>
        <taxon>Pezizomycetes</taxon>
        <taxon>Pezizales</taxon>
        <taxon>Pyronemataceae</taxon>
        <taxon>Pyronema</taxon>
    </lineage>
</organism>
<keyword evidence="4" id="KW-0430">Lectin</keyword>
<sequence>MENTIRQPGLEVTTPPHDDRYYSDLEVPVGSGPETVKYDYRVNVPQVMDPPAPKSGLGMQLRRKRVIVAIILTVVAFVVGVAVGVTVGRKNNTSAVGGTASSDTGASKSKTSSGSAPRTSKAPARIPIPSDAPLAAVASGKIFFQTDSGDLVLSTLSTKSEEIIKPSVPAKNGTSLAAIEWNSGNEIRLFYLSPTNIIQEYAYSNGKWSDGPLASSAFTAFSASQLATCLFAANNQIRLYYQLANTTLQEANYDIGGSSNKWSLIPSGYLPNAKLGSGFSVINFAKNQLRMYFQAESFLIREMIWPRRDVIHGDNNQTWIGAASFGASETGMQQQKAKGLTAISAVRWEGTNAQQHVLYQSQANSLVDMHWGDIDRQWIEYPLAKGAKDPVGGAKVATTIDGGDVTLYYRADDGLRHMWWNVNSGWNMDDTDPLIPGS</sequence>
<dbReference type="STRING" id="1076935.U4LW88"/>
<feature type="region of interest" description="Disordered" evidence="2">
    <location>
        <begin position="1"/>
        <end position="28"/>
    </location>
</feature>
<evidence type="ECO:0000256" key="3">
    <source>
        <dbReference type="SAM" id="Phobius"/>
    </source>
</evidence>
<evidence type="ECO:0000256" key="1">
    <source>
        <dbReference type="ARBA" id="ARBA00009042"/>
    </source>
</evidence>
<name>U4LW88_PYROM</name>
<reference evidence="4 5" key="1">
    <citation type="journal article" date="2013" name="PLoS Genet.">
        <title>The genome and development-dependent transcriptomes of Pyronema confluens: a window into fungal evolution.</title>
        <authorList>
            <person name="Traeger S."/>
            <person name="Altegoer F."/>
            <person name="Freitag M."/>
            <person name="Gabaldon T."/>
            <person name="Kempken F."/>
            <person name="Kumar A."/>
            <person name="Marcet-Houben M."/>
            <person name="Poggeler S."/>
            <person name="Stajich J.E."/>
            <person name="Nowrousian M."/>
        </authorList>
    </citation>
    <scope>NUCLEOTIDE SEQUENCE [LARGE SCALE GENOMIC DNA]</scope>
    <source>
        <strain evidence="5">CBS 100304</strain>
        <tissue evidence="4">Vegetative mycelium</tissue>
    </source>
</reference>
<evidence type="ECO:0000313" key="5">
    <source>
        <dbReference type="Proteomes" id="UP000018144"/>
    </source>
</evidence>
<dbReference type="GO" id="GO:0030246">
    <property type="term" value="F:carbohydrate binding"/>
    <property type="evidence" value="ECO:0007669"/>
    <property type="project" value="UniProtKB-KW"/>
</dbReference>
<dbReference type="SUPFAM" id="SSF89372">
    <property type="entry name" value="Fucose-specific lectin"/>
    <property type="match status" value="1"/>
</dbReference>
<dbReference type="Pfam" id="PF07938">
    <property type="entry name" value="Fungal_lectin"/>
    <property type="match status" value="1"/>
</dbReference>
<dbReference type="Gene3D" id="2.120.10.70">
    <property type="entry name" value="Fucose-specific lectin"/>
    <property type="match status" value="1"/>
</dbReference>
<evidence type="ECO:0000313" key="4">
    <source>
        <dbReference type="EMBL" id="CCX33371.1"/>
    </source>
</evidence>
<dbReference type="Proteomes" id="UP000018144">
    <property type="component" value="Unassembled WGS sequence"/>
</dbReference>
<keyword evidence="3" id="KW-0812">Transmembrane</keyword>
<feature type="region of interest" description="Disordered" evidence="2">
    <location>
        <begin position="92"/>
        <end position="127"/>
    </location>
</feature>
<comment type="similarity">
    <text evidence="1">Belongs to the fungal fucose-specific lectin family.</text>
</comment>
<evidence type="ECO:0000256" key="2">
    <source>
        <dbReference type="SAM" id="MobiDB-lite"/>
    </source>
</evidence>
<gene>
    <name evidence="4" type="ORF">PCON_01052</name>
</gene>
<proteinExistence type="inferred from homology"/>
<dbReference type="InterPro" id="IPR012475">
    <property type="entry name" value="Fungal_lectin"/>
</dbReference>
<keyword evidence="5" id="KW-1185">Reference proteome</keyword>
<dbReference type="AlphaFoldDB" id="U4LW88"/>